<reference evidence="11 12" key="1">
    <citation type="submission" date="2021-03" db="EMBL/GenBank/DDBJ databases">
        <title>Antimicrobial resistance genes in bacteria isolated from Japanese honey, and their potential for conferring macrolide and lincosamide resistance in the American foulbrood pathogen Paenibacillus larvae.</title>
        <authorList>
            <person name="Okamoto M."/>
            <person name="Kumagai M."/>
            <person name="Kanamori H."/>
            <person name="Takamatsu D."/>
        </authorList>
    </citation>
    <scope>NUCLEOTIDE SEQUENCE [LARGE SCALE GENOMIC DNA]</scope>
    <source>
        <strain evidence="11 12">J34TS1</strain>
    </source>
</reference>
<dbReference type="Gene3D" id="2.60.40.1110">
    <property type="match status" value="1"/>
</dbReference>
<dbReference type="Gene3D" id="2.60.40.10">
    <property type="entry name" value="Immunoglobulins"/>
    <property type="match status" value="1"/>
</dbReference>
<keyword evidence="5" id="KW-0326">Glycosidase</keyword>
<comment type="catalytic activity">
    <reaction evidence="6">
        <text>Hydrolysis of (1-&gt;6)-alpha-D-glucosidic linkages in pullulan, amylopectin and glycogen, and in the alpha- and beta-limit dextrins of amylopectin and glycogen.</text>
        <dbReference type="EC" id="3.2.1.41"/>
    </reaction>
</comment>
<dbReference type="GO" id="GO:0030246">
    <property type="term" value="F:carbohydrate binding"/>
    <property type="evidence" value="ECO:0007669"/>
    <property type="project" value="InterPro"/>
</dbReference>
<dbReference type="CDD" id="cd10315">
    <property type="entry name" value="CBM41_pullulanase"/>
    <property type="match status" value="1"/>
</dbReference>
<dbReference type="EC" id="3.2.1.41" evidence="7"/>
<evidence type="ECO:0000313" key="11">
    <source>
        <dbReference type="EMBL" id="GIO49298.1"/>
    </source>
</evidence>
<dbReference type="GO" id="GO:0051060">
    <property type="term" value="F:pullulanase activity"/>
    <property type="evidence" value="ECO:0007669"/>
    <property type="project" value="UniProtKB-EC"/>
</dbReference>
<dbReference type="InterPro" id="IPR013780">
    <property type="entry name" value="Glyco_hydro_b"/>
</dbReference>
<dbReference type="Proteomes" id="UP000682811">
    <property type="component" value="Unassembled WGS sequence"/>
</dbReference>
<evidence type="ECO:0000256" key="1">
    <source>
        <dbReference type="ARBA" id="ARBA00008061"/>
    </source>
</evidence>
<accession>A0A919YGP4</accession>
<dbReference type="Gene3D" id="3.20.20.80">
    <property type="entry name" value="Glycosidases"/>
    <property type="match status" value="1"/>
</dbReference>
<keyword evidence="3" id="KW-0378">Hydrolase</keyword>
<keyword evidence="12" id="KW-1185">Reference proteome</keyword>
<evidence type="ECO:0000259" key="10">
    <source>
        <dbReference type="SMART" id="SM00642"/>
    </source>
</evidence>
<evidence type="ECO:0000256" key="2">
    <source>
        <dbReference type="ARBA" id="ARBA00022729"/>
    </source>
</evidence>
<dbReference type="Pfam" id="PF03714">
    <property type="entry name" value="PUD"/>
    <property type="match status" value="1"/>
</dbReference>
<dbReference type="AlphaFoldDB" id="A0A919YGP4"/>
<proteinExistence type="inferred from homology"/>
<dbReference type="SUPFAM" id="SSF49452">
    <property type="entry name" value="Starch-binding domain-like"/>
    <property type="match status" value="1"/>
</dbReference>
<dbReference type="InterPro" id="IPR004193">
    <property type="entry name" value="Glyco_hydro_13_N"/>
</dbReference>
<evidence type="ECO:0000256" key="6">
    <source>
        <dbReference type="ARBA" id="ARBA00023965"/>
    </source>
</evidence>
<dbReference type="CDD" id="cd11341">
    <property type="entry name" value="AmyAc_Pullulanase_LD-like"/>
    <property type="match status" value="1"/>
</dbReference>
<sequence>MYDTAYYDGRDLGCTYSGMESIFRLWAPDARKVSLALYQDAGSYNSEGKVTDHAGGLEIGMKEWKDGVWFLRFFGDLAGRYYMYKIEGRDGGIRYAADPYSRAVSANGARSAIVDLKAWNPPGWEEDKRPPMESLQDSVLYELHVRDFSADPEAGFKYKGKYKAFTETGLRDDEGNKIGIDHLEELGVTHVHLLPVSDFQTVNELRVDDPDSSEPKYNWGYDPQHYNVPEGSYATDPLKPGVRIREFKEMVMALHRKGIRVILDVVYNHTYNVEEGPFEPVVPGYYYRRDAEGKLANGSGVGNELATERPMMRKYILDSVRYWAEEYHIDGFRFDLMGLMDTDTITQIADEIHREVDPSILIYGEPWTGGETPLPLRQQTLKGTQRSKGFSVFNDHFRAAIKGDSDGQGKGFATGRPEMEAEIIEGIKGAVHDFADSPLETINYVTVHDNLNLWDKILKTQGQQMEAGFQEIRDGELVGGGSLREMVERSEPYRSVDKEHVLQSETVKRAILANGIVLTSQGIPMIQAGDELLRTKYGDHNSYRSGDIVNAIRWGNKRKFKPVFDYYRGLIELRKNHPAFRMTSKEQVEKHLKMLRSEDNTVAYMLKDYANGDVWKNIIVVYNANRHEINLDIPFSLTGWKVAVNSKHAGNEALDCIVDEEVAVAGLSMMVLYEEVGGTPRQVKKVEIQYERPDGKYDGWNLWVWGTGYHERRVDFERMENGRAVASFIVPSHVKRIGYIVRLNDWEAKDVERDSYIELGPGQSAATVLIRSGSEHSKKIS</sequence>
<keyword evidence="2" id="KW-0732">Signal</keyword>
<dbReference type="EMBL" id="BORT01000020">
    <property type="protein sequence ID" value="GIO49298.1"/>
    <property type="molecule type" value="Genomic_DNA"/>
</dbReference>
<dbReference type="Pfam" id="PF21653">
    <property type="entry name" value="pulA_all-beta"/>
    <property type="match status" value="1"/>
</dbReference>
<dbReference type="InterPro" id="IPR013784">
    <property type="entry name" value="Carb-bd-like_fold"/>
</dbReference>
<dbReference type="InterPro" id="IPR014756">
    <property type="entry name" value="Ig_E-set"/>
</dbReference>
<dbReference type="InterPro" id="IPR006047">
    <property type="entry name" value="GH13_cat_dom"/>
</dbReference>
<name>A0A919YGP4_9BACL</name>
<evidence type="ECO:0000256" key="7">
    <source>
        <dbReference type="ARBA" id="ARBA00024062"/>
    </source>
</evidence>
<dbReference type="InterPro" id="IPR017853">
    <property type="entry name" value="GH"/>
</dbReference>
<dbReference type="InterPro" id="IPR049117">
    <property type="entry name" value="pulA_all-beta"/>
</dbReference>
<evidence type="ECO:0000256" key="5">
    <source>
        <dbReference type="ARBA" id="ARBA00023295"/>
    </source>
</evidence>
<evidence type="ECO:0000256" key="4">
    <source>
        <dbReference type="ARBA" id="ARBA00022837"/>
    </source>
</evidence>
<comment type="caution">
    <text evidence="11">The sequence shown here is derived from an EMBL/GenBank/DDBJ whole genome shotgun (WGS) entry which is preliminary data.</text>
</comment>
<dbReference type="RefSeq" id="WP_212979818.1">
    <property type="nucleotide sequence ID" value="NZ_AP025343.1"/>
</dbReference>
<dbReference type="SMART" id="SM00642">
    <property type="entry name" value="Aamy"/>
    <property type="match status" value="1"/>
</dbReference>
<gene>
    <name evidence="11" type="ORF">J34TS1_40630</name>
</gene>
<dbReference type="InterPro" id="IPR011840">
    <property type="entry name" value="PulA_typeI"/>
</dbReference>
<dbReference type="GO" id="GO:0005975">
    <property type="term" value="P:carbohydrate metabolic process"/>
    <property type="evidence" value="ECO:0007669"/>
    <property type="project" value="InterPro"/>
</dbReference>
<dbReference type="Pfam" id="PF02922">
    <property type="entry name" value="CBM_48"/>
    <property type="match status" value="1"/>
</dbReference>
<dbReference type="SUPFAM" id="SSF51445">
    <property type="entry name" value="(Trans)glycosidases"/>
    <property type="match status" value="1"/>
</dbReference>
<evidence type="ECO:0000256" key="8">
    <source>
        <dbReference type="ARBA" id="ARBA00029618"/>
    </source>
</evidence>
<comment type="similarity">
    <text evidence="1">Belongs to the glycosyl hydrolase 13 family.</text>
</comment>
<feature type="domain" description="Glycosyl hydrolase family 13 catalytic" evidence="10">
    <location>
        <begin position="171"/>
        <end position="574"/>
    </location>
</feature>
<dbReference type="InterPro" id="IPR013783">
    <property type="entry name" value="Ig-like_fold"/>
</dbReference>
<dbReference type="Pfam" id="PF00128">
    <property type="entry name" value="Alpha-amylase"/>
    <property type="match status" value="1"/>
</dbReference>
<evidence type="ECO:0000256" key="3">
    <source>
        <dbReference type="ARBA" id="ARBA00022801"/>
    </source>
</evidence>
<dbReference type="Gene3D" id="2.60.40.1180">
    <property type="entry name" value="Golgi alpha-mannosidase II"/>
    <property type="match status" value="1"/>
</dbReference>
<dbReference type="PANTHER" id="PTHR43002">
    <property type="entry name" value="GLYCOGEN DEBRANCHING ENZYME"/>
    <property type="match status" value="1"/>
</dbReference>
<evidence type="ECO:0000313" key="12">
    <source>
        <dbReference type="Proteomes" id="UP000682811"/>
    </source>
</evidence>
<organism evidence="11 12">
    <name type="scientific">Paenibacillus azoreducens</name>
    <dbReference type="NCBI Taxonomy" id="116718"/>
    <lineage>
        <taxon>Bacteria</taxon>
        <taxon>Bacillati</taxon>
        <taxon>Bacillota</taxon>
        <taxon>Bacilli</taxon>
        <taxon>Bacillales</taxon>
        <taxon>Paenibacillaceae</taxon>
        <taxon>Paenibacillus</taxon>
    </lineage>
</organism>
<evidence type="ECO:0000256" key="9">
    <source>
        <dbReference type="ARBA" id="ARBA00031076"/>
    </source>
</evidence>
<keyword evidence="4" id="KW-0106">Calcium</keyword>
<dbReference type="NCBIfam" id="TIGR02104">
    <property type="entry name" value="pulA_typeI"/>
    <property type="match status" value="1"/>
</dbReference>
<dbReference type="CDD" id="cd02860">
    <property type="entry name" value="E_set_Pullulanase"/>
    <property type="match status" value="1"/>
</dbReference>
<dbReference type="InterPro" id="IPR005323">
    <property type="entry name" value="CBM41_pullulanase"/>
</dbReference>
<protein>
    <recommendedName>
        <fullName evidence="7">pullulanase</fullName>
        <ecNumber evidence="7">3.2.1.41</ecNumber>
    </recommendedName>
    <alternativeName>
        <fullName evidence="8">Alpha-dextrin endo-1,6-alpha-glucosidase</fullName>
    </alternativeName>
    <alternativeName>
        <fullName evidence="9">Pullulan 6-glucanohydrolase</fullName>
    </alternativeName>
</protein>
<dbReference type="SUPFAM" id="SSF81296">
    <property type="entry name" value="E set domains"/>
    <property type="match status" value="1"/>
</dbReference>